<keyword evidence="9" id="KW-1185">Reference proteome</keyword>
<name>A0A1G6V5I5_9BACT</name>
<reference evidence="9" key="1">
    <citation type="submission" date="2016-10" db="EMBL/GenBank/DDBJ databases">
        <authorList>
            <person name="Varghese N."/>
            <person name="Submissions S."/>
        </authorList>
    </citation>
    <scope>NUCLEOTIDE SEQUENCE [LARGE SCALE GENOMIC DNA]</scope>
    <source>
        <strain evidence="9">DSM 23095</strain>
    </source>
</reference>
<sequence length="88" mass="10379">MELISPGSLSTGLWIRQLSMLVYLGFWVYALIDVLRNEFRGAHERLMWILIILFAPIVGTFLYLSMGRRARRRREFKPDFQTKNNSNS</sequence>
<dbReference type="InterPro" id="IPR027379">
    <property type="entry name" value="CLS_N"/>
</dbReference>
<evidence type="ECO:0000313" key="8">
    <source>
        <dbReference type="EMBL" id="SDD48126.1"/>
    </source>
</evidence>
<keyword evidence="2" id="KW-1003">Cell membrane</keyword>
<evidence type="ECO:0000256" key="2">
    <source>
        <dbReference type="ARBA" id="ARBA00022475"/>
    </source>
</evidence>
<gene>
    <name evidence="8" type="ORF">SAMN04488104_103221</name>
</gene>
<evidence type="ECO:0000256" key="5">
    <source>
        <dbReference type="ARBA" id="ARBA00023136"/>
    </source>
</evidence>
<dbReference type="GO" id="GO:0005886">
    <property type="term" value="C:plasma membrane"/>
    <property type="evidence" value="ECO:0007669"/>
    <property type="project" value="UniProtKB-SubCell"/>
</dbReference>
<dbReference type="Proteomes" id="UP000199060">
    <property type="component" value="Unassembled WGS sequence"/>
</dbReference>
<keyword evidence="5 6" id="KW-0472">Membrane</keyword>
<feature type="domain" description="Cardiolipin synthase N-terminal" evidence="7">
    <location>
        <begin position="26"/>
        <end position="68"/>
    </location>
</feature>
<proteinExistence type="predicted"/>
<evidence type="ECO:0000256" key="4">
    <source>
        <dbReference type="ARBA" id="ARBA00022989"/>
    </source>
</evidence>
<dbReference type="STRING" id="686796.SAMN04488104_103221"/>
<dbReference type="Pfam" id="PF13396">
    <property type="entry name" value="PLDc_N"/>
    <property type="match status" value="1"/>
</dbReference>
<comment type="subcellular location">
    <subcellularLocation>
        <location evidence="1">Cell membrane</location>
        <topology evidence="1">Multi-pass membrane protein</topology>
    </subcellularLocation>
</comment>
<dbReference type="AlphaFoldDB" id="A0A1G6V5I5"/>
<evidence type="ECO:0000256" key="1">
    <source>
        <dbReference type="ARBA" id="ARBA00004651"/>
    </source>
</evidence>
<dbReference type="OrthoDB" id="826720at2"/>
<evidence type="ECO:0000313" key="9">
    <source>
        <dbReference type="Proteomes" id="UP000199060"/>
    </source>
</evidence>
<keyword evidence="3 6" id="KW-0812">Transmembrane</keyword>
<feature type="transmembrane region" description="Helical" evidence="6">
    <location>
        <begin position="12"/>
        <end position="32"/>
    </location>
</feature>
<protein>
    <submittedName>
        <fullName evidence="8">Phospholipase_D-nuclease N-terminal</fullName>
    </submittedName>
</protein>
<keyword evidence="4 6" id="KW-1133">Transmembrane helix</keyword>
<accession>A0A1G6V5I5</accession>
<feature type="transmembrane region" description="Helical" evidence="6">
    <location>
        <begin position="47"/>
        <end position="64"/>
    </location>
</feature>
<evidence type="ECO:0000256" key="6">
    <source>
        <dbReference type="SAM" id="Phobius"/>
    </source>
</evidence>
<evidence type="ECO:0000256" key="3">
    <source>
        <dbReference type="ARBA" id="ARBA00022692"/>
    </source>
</evidence>
<evidence type="ECO:0000259" key="7">
    <source>
        <dbReference type="Pfam" id="PF13396"/>
    </source>
</evidence>
<organism evidence="8 9">
    <name type="scientific">Algoriphagus faecimaris</name>
    <dbReference type="NCBI Taxonomy" id="686796"/>
    <lineage>
        <taxon>Bacteria</taxon>
        <taxon>Pseudomonadati</taxon>
        <taxon>Bacteroidota</taxon>
        <taxon>Cytophagia</taxon>
        <taxon>Cytophagales</taxon>
        <taxon>Cyclobacteriaceae</taxon>
        <taxon>Algoriphagus</taxon>
    </lineage>
</organism>
<dbReference type="EMBL" id="FNAC01000032">
    <property type="protein sequence ID" value="SDD48126.1"/>
    <property type="molecule type" value="Genomic_DNA"/>
</dbReference>
<dbReference type="RefSeq" id="WP_087940402.1">
    <property type="nucleotide sequence ID" value="NZ_FNAC01000032.1"/>
</dbReference>